<gene>
    <name evidence="2" type="ORF">CCHL11_06862</name>
</gene>
<dbReference type="Proteomes" id="UP000186583">
    <property type="component" value="Unassembled WGS sequence"/>
</dbReference>
<accession>A0A1Q8S9F5</accession>
<keyword evidence="1" id="KW-0732">Signal</keyword>
<feature type="signal peptide" evidence="1">
    <location>
        <begin position="1"/>
        <end position="21"/>
    </location>
</feature>
<organism evidence="2 3">
    <name type="scientific">Colletotrichum chlorophyti</name>
    <dbReference type="NCBI Taxonomy" id="708187"/>
    <lineage>
        <taxon>Eukaryota</taxon>
        <taxon>Fungi</taxon>
        <taxon>Dikarya</taxon>
        <taxon>Ascomycota</taxon>
        <taxon>Pezizomycotina</taxon>
        <taxon>Sordariomycetes</taxon>
        <taxon>Hypocreomycetidae</taxon>
        <taxon>Glomerellales</taxon>
        <taxon>Glomerellaceae</taxon>
        <taxon>Colletotrichum</taxon>
    </lineage>
</organism>
<evidence type="ECO:0000256" key="1">
    <source>
        <dbReference type="SAM" id="SignalP"/>
    </source>
</evidence>
<keyword evidence="3" id="KW-1185">Reference proteome</keyword>
<evidence type="ECO:0000313" key="2">
    <source>
        <dbReference type="EMBL" id="OLN98040.1"/>
    </source>
</evidence>
<name>A0A1Q8S9F5_9PEZI</name>
<protein>
    <submittedName>
        <fullName evidence="2">Uncharacterized protein</fullName>
    </submittedName>
</protein>
<comment type="caution">
    <text evidence="2">The sequence shown here is derived from an EMBL/GenBank/DDBJ whole genome shotgun (WGS) entry which is preliminary data.</text>
</comment>
<dbReference type="OrthoDB" id="1896086at2759"/>
<dbReference type="EMBL" id="MPGH01000001">
    <property type="protein sequence ID" value="OLN98040.1"/>
    <property type="molecule type" value="Genomic_DNA"/>
</dbReference>
<proteinExistence type="predicted"/>
<dbReference type="AlphaFoldDB" id="A0A1Q8S9F5"/>
<reference evidence="2 3" key="1">
    <citation type="submission" date="2016-11" db="EMBL/GenBank/DDBJ databases">
        <title>Draft Genome Assembly of Colletotrichum chlorophyti a pathogen of herbaceous plants.</title>
        <authorList>
            <person name="Gan P."/>
            <person name="Narusaka M."/>
            <person name="Tsushima A."/>
            <person name="Narusaka Y."/>
            <person name="Takano Y."/>
            <person name="Shirasu K."/>
        </authorList>
    </citation>
    <scope>NUCLEOTIDE SEQUENCE [LARGE SCALE GENOMIC DNA]</scope>
    <source>
        <strain evidence="2 3">NTL11</strain>
    </source>
</reference>
<dbReference type="STRING" id="708187.A0A1Q8S9F5"/>
<feature type="chain" id="PRO_5012773684" evidence="1">
    <location>
        <begin position="22"/>
        <end position="227"/>
    </location>
</feature>
<sequence length="227" mass="26353">MAFSAIARLVVIALMAAYVFARHVHNASVSILKPRQEKKPVWIGAENPKPKDPWEVHPAVCHNEKDFPKHPDISPKHQGEIANEFCNHPLLSIILTKSEDPALRNYAQPFLFSWRKHKKKFWRTEKGCNYDFHVSWAEGCTTRYDFQNIQHPLGRDRKWCFDLMRENFKNCNNGGVGGKTQAGCIIYDFQGGKWGHFREIMTLDEQYFKPKILEKGQRKDEDGTPLD</sequence>
<evidence type="ECO:0000313" key="3">
    <source>
        <dbReference type="Proteomes" id="UP000186583"/>
    </source>
</evidence>